<dbReference type="SUPFAM" id="SSF48452">
    <property type="entry name" value="TPR-like"/>
    <property type="match status" value="1"/>
</dbReference>
<dbReference type="Gene3D" id="2.160.20.80">
    <property type="entry name" value="E3 ubiquitin-protein ligase SopA"/>
    <property type="match status" value="1"/>
</dbReference>
<sequence length="255" mass="27072">MKSKLLASATLLTTFSLANPAEAANPDHIRQLLSTKQCPRCDLSNAGLVMANLANANLSGADLTRANLSRANLIGADLSNANLTGVSLFGANLSGANLSGANLNAADMRDTFLAQANLVGASLTNANFLGAIGLPSYTGTAEDFYRWAMAEAERDNYARAMELFNQALNIKPDYAEVYMGRGMVRFQQGDKTGAMTDTQRAAQLYTAQGNQQGYQLAQDVIKGIETANKPRRSGGGSNFLNFLSGIASLGLQLFF</sequence>
<dbReference type="InterPro" id="IPR001646">
    <property type="entry name" value="5peptide_repeat"/>
</dbReference>
<proteinExistence type="predicted"/>
<dbReference type="Gene3D" id="1.25.40.10">
    <property type="entry name" value="Tetratricopeptide repeat domain"/>
    <property type="match status" value="1"/>
</dbReference>
<organism evidence="3 4">
    <name type="scientific">Aerosakkonema funiforme FACHB-1375</name>
    <dbReference type="NCBI Taxonomy" id="2949571"/>
    <lineage>
        <taxon>Bacteria</taxon>
        <taxon>Bacillati</taxon>
        <taxon>Cyanobacteriota</taxon>
        <taxon>Cyanophyceae</taxon>
        <taxon>Oscillatoriophycideae</taxon>
        <taxon>Aerosakkonematales</taxon>
        <taxon>Aerosakkonemataceae</taxon>
        <taxon>Aerosakkonema</taxon>
    </lineage>
</organism>
<feature type="chain" id="PRO_5037848182" evidence="2">
    <location>
        <begin position="24"/>
        <end position="255"/>
    </location>
</feature>
<keyword evidence="2" id="KW-0732">Signal</keyword>
<dbReference type="EMBL" id="JACJPW010000041">
    <property type="protein sequence ID" value="MBD2182755.1"/>
    <property type="molecule type" value="Genomic_DNA"/>
</dbReference>
<feature type="signal peptide" evidence="2">
    <location>
        <begin position="1"/>
        <end position="23"/>
    </location>
</feature>
<dbReference type="Pfam" id="PF00805">
    <property type="entry name" value="Pentapeptide"/>
    <property type="match status" value="1"/>
</dbReference>
<dbReference type="InterPro" id="IPR011990">
    <property type="entry name" value="TPR-like_helical_dom_sf"/>
</dbReference>
<comment type="caution">
    <text evidence="3">The sequence shown here is derived from an EMBL/GenBank/DDBJ whole genome shotgun (WGS) entry which is preliminary data.</text>
</comment>
<evidence type="ECO:0000313" key="3">
    <source>
        <dbReference type="EMBL" id="MBD2182755.1"/>
    </source>
</evidence>
<reference evidence="3" key="2">
    <citation type="submission" date="2020-08" db="EMBL/GenBank/DDBJ databases">
        <authorList>
            <person name="Chen M."/>
            <person name="Teng W."/>
            <person name="Zhao L."/>
            <person name="Hu C."/>
            <person name="Zhou Y."/>
            <person name="Han B."/>
            <person name="Song L."/>
            <person name="Shu W."/>
        </authorList>
    </citation>
    <scope>NUCLEOTIDE SEQUENCE</scope>
    <source>
        <strain evidence="3">FACHB-1375</strain>
    </source>
</reference>
<dbReference type="Proteomes" id="UP000641646">
    <property type="component" value="Unassembled WGS sequence"/>
</dbReference>
<protein>
    <submittedName>
        <fullName evidence="3">Pentapeptide repeat-containing protein</fullName>
    </submittedName>
</protein>
<keyword evidence="4" id="KW-1185">Reference proteome</keyword>
<gene>
    <name evidence="3" type="ORF">H6G03_17080</name>
</gene>
<dbReference type="InterPro" id="IPR044213">
    <property type="entry name" value="At2g44920-like"/>
</dbReference>
<evidence type="ECO:0000256" key="2">
    <source>
        <dbReference type="SAM" id="SignalP"/>
    </source>
</evidence>
<dbReference type="PROSITE" id="PS50005">
    <property type="entry name" value="TPR"/>
    <property type="match status" value="1"/>
</dbReference>
<evidence type="ECO:0000313" key="4">
    <source>
        <dbReference type="Proteomes" id="UP000641646"/>
    </source>
</evidence>
<dbReference type="Pfam" id="PF13414">
    <property type="entry name" value="TPR_11"/>
    <property type="match status" value="1"/>
</dbReference>
<evidence type="ECO:0000256" key="1">
    <source>
        <dbReference type="PROSITE-ProRule" id="PRU00339"/>
    </source>
</evidence>
<accession>A0A926VF69</accession>
<dbReference type="PANTHER" id="PTHR47200:SF2">
    <property type="entry name" value="THYLAKOID LUMENAL 15 KDA PROTEIN 1, CHLOROPLASTIC"/>
    <property type="match status" value="1"/>
</dbReference>
<keyword evidence="1" id="KW-0802">TPR repeat</keyword>
<reference evidence="3" key="1">
    <citation type="journal article" date="2015" name="ISME J.">
        <title>Draft Genome Sequence of Streptomyces incarnatus NRRL8089, which Produces the Nucleoside Antibiotic Sinefungin.</title>
        <authorList>
            <person name="Oshima K."/>
            <person name="Hattori M."/>
            <person name="Shimizu H."/>
            <person name="Fukuda K."/>
            <person name="Nemoto M."/>
            <person name="Inagaki K."/>
            <person name="Tamura T."/>
        </authorList>
    </citation>
    <scope>NUCLEOTIDE SEQUENCE</scope>
    <source>
        <strain evidence="3">FACHB-1375</strain>
    </source>
</reference>
<dbReference type="PANTHER" id="PTHR47200">
    <property type="entry name" value="THYLAKOID LUMENAL 15 KDA PROTEIN 1, CHLOROPLASTIC"/>
    <property type="match status" value="1"/>
</dbReference>
<dbReference type="InterPro" id="IPR019734">
    <property type="entry name" value="TPR_rpt"/>
</dbReference>
<name>A0A926VF69_9CYAN</name>
<feature type="repeat" description="TPR" evidence="1">
    <location>
        <begin position="141"/>
        <end position="174"/>
    </location>
</feature>
<dbReference type="SMART" id="SM00028">
    <property type="entry name" value="TPR"/>
    <property type="match status" value="2"/>
</dbReference>
<dbReference type="SUPFAM" id="SSF141571">
    <property type="entry name" value="Pentapeptide repeat-like"/>
    <property type="match status" value="1"/>
</dbReference>
<dbReference type="AlphaFoldDB" id="A0A926VF69"/>